<dbReference type="GO" id="GO:0043531">
    <property type="term" value="F:ADP binding"/>
    <property type="evidence" value="ECO:0007669"/>
    <property type="project" value="InterPro"/>
</dbReference>
<dbReference type="Gene3D" id="2.160.20.10">
    <property type="entry name" value="Single-stranded right-handed beta-helix, Pectin lyase-like"/>
    <property type="match status" value="1"/>
</dbReference>
<dbReference type="PROSITE" id="PS01360">
    <property type="entry name" value="ZF_MYND_1"/>
    <property type="match status" value="1"/>
</dbReference>
<dbReference type="Gene3D" id="1.25.40.10">
    <property type="entry name" value="Tetratricopeptide repeat domain"/>
    <property type="match status" value="1"/>
</dbReference>
<dbReference type="SUPFAM" id="SSF51126">
    <property type="entry name" value="Pectin lyase-like"/>
    <property type="match status" value="1"/>
</dbReference>
<dbReference type="Proteomes" id="UP001152795">
    <property type="component" value="Unassembled WGS sequence"/>
</dbReference>
<dbReference type="Gene3D" id="3.40.50.300">
    <property type="entry name" value="P-loop containing nucleotide triphosphate hydrolases"/>
    <property type="match status" value="1"/>
</dbReference>
<feature type="non-terminal residue" evidence="1">
    <location>
        <position position="1374"/>
    </location>
</feature>
<dbReference type="InterPro" id="IPR006626">
    <property type="entry name" value="PbH1"/>
</dbReference>
<gene>
    <name evidence="1" type="ORF">PACLA_8A066378</name>
</gene>
<dbReference type="PANTHER" id="PTHR35205:SF1">
    <property type="entry name" value="ZU5 DOMAIN-CONTAINING PROTEIN"/>
    <property type="match status" value="1"/>
</dbReference>
<dbReference type="InterPro" id="IPR002893">
    <property type="entry name" value="Znf_MYND"/>
</dbReference>
<comment type="caution">
    <text evidence="1">The sequence shown here is derived from an EMBL/GenBank/DDBJ whole genome shotgun (WGS) entry which is preliminary data.</text>
</comment>
<evidence type="ECO:0000313" key="2">
    <source>
        <dbReference type="Proteomes" id="UP001152795"/>
    </source>
</evidence>
<dbReference type="InterPro" id="IPR012334">
    <property type="entry name" value="Pectin_lyas_fold"/>
</dbReference>
<evidence type="ECO:0000313" key="1">
    <source>
        <dbReference type="EMBL" id="CAB4026458.1"/>
    </source>
</evidence>
<dbReference type="SUPFAM" id="SSF144232">
    <property type="entry name" value="HIT/MYND zinc finger-like"/>
    <property type="match status" value="1"/>
</dbReference>
<dbReference type="InterPro" id="IPR039448">
    <property type="entry name" value="Beta_helix"/>
</dbReference>
<dbReference type="PANTHER" id="PTHR35205">
    <property type="entry name" value="NB-ARC AND TPR DOMAIN PROTEIN"/>
    <property type="match status" value="1"/>
</dbReference>
<dbReference type="InterPro" id="IPR027417">
    <property type="entry name" value="P-loop_NTPase"/>
</dbReference>
<sequence>LQLCFGQPVDNEILTLFRSEVDELHKAVQTWSLEKAQMTSLLSKISDMQSNMNKEIHDLRMSVQINSLKIEKCEVQENNNSKEMKLLEKKCATELSRYYIKEEEKIPYVFTAPPRNCYFAGRAKEIQELKRILEVKKTLNEEKVRVATVCGLGGIGKTSLVSEYAHQMKDFYKGGVYWFSAEDDAHLSKTVNAVAIKIGALLNSFDLTLPNILKKISTVHDPCLIILDCLDQLDLSSNMLEFLSFPSKENFFGHFIVLTRRNPTRLVNDVSVFQEVQKFCLQLDCFQSEEAKQFLFSRTKVTRDENENVESVAECLCEKLGRLPLALEQAGAYIQMLRCSLSSYLQQYEAERLRLLSLQPARPISPGNETPERLAVHTTWRINIEYIEKSTNGQAAVRFMNACSFFDENEIQKELVNVGTPEVEDVAYRKCVSSPLGSRQVLKLLTDFSLFTYVETGSVSTHRLVQELVWENLDPKSKAESFIDAVRMLSFAFSKCPSPSNHASLDERNGEEQDISFSDPPDSPSHFYMWSKFCMHGHHLCRNVEDLLVSPDSVCLDSAWFPETAKILYECAVHLSANHQQEEAKRTLNFAYRILDWLPLAGYETVEKNVSDDFLFPLPIPLPGLFQMMIQRFCIPTFILLEPLTEKLAPDPSDLATDPNDVAPDASDLVPEVSELAPKASDHAPDASDLVPDASDLVSDASDLVADASDLAPDTNDLTPEASDLDPEARDLDLGNKIDKFELDGNKAFNEGYSEKALHAYSSTINLAQGCNRPFDPLLLTYRSMVYIKLEQCENALKDANDYITRRPYCWRGYALKAVALDGLNKKVSADLNDKTSAEIAAALALYHNRAVFADFPIFVESFPDLQSRIFICDSVDELLDAMFSQEVETGLLKILVLGSEEYILNYAETVGKPWNNCVLVGTRKNCSVSLKSNYKISLLKCMLTNLSFSFNKCELHCLPDSFVKILNCNFTSNNHFLTINTEGVFNAEQCSFTRSPLVCSKQSRAVVHDCSFCNNAEEGLRVDGGGTLKIENSRIYNNGCNGLYVNDSECVAGNCDIHDNGNDGIFIGRSKYVTLIRNNVYNNNLSGINIETSLVDVKESKLFDNGAWGITGIENDRCNISMNQIFRNKIGGVRINIEGKRFSRPVVELNKIYRNGGPGLMVGGKVSKVAESRYLNYPNSFQSAEFQNNEMHHNKENENDSKLNLSVPYCSCCRVKCKPSMCEKCFTTAYCSESCQKQHYSKHKQICKVLREKSSYLITSTEQADYNDIDIDDPENYLDRKEVGPTLAFPPQDDMRFVVKVHNAFMPDPIVLYDRNRKLSAGFNSKVIEQLLKEFGVLCRSLDFEKKLFFHCLREDNDQLRLFTNEFAEFQNW</sequence>
<dbReference type="Pfam" id="PF13229">
    <property type="entry name" value="Beta_helix"/>
    <property type="match status" value="1"/>
</dbReference>
<dbReference type="SUPFAM" id="SSF48452">
    <property type="entry name" value="TPR-like"/>
    <property type="match status" value="1"/>
</dbReference>
<protein>
    <submittedName>
        <fullName evidence="1">Stress-induced-phospho 1</fullName>
    </submittedName>
</protein>
<dbReference type="SUPFAM" id="SSF52540">
    <property type="entry name" value="P-loop containing nucleoside triphosphate hydrolases"/>
    <property type="match status" value="1"/>
</dbReference>
<organism evidence="1 2">
    <name type="scientific">Paramuricea clavata</name>
    <name type="common">Red gorgonian</name>
    <name type="synonym">Violescent sea-whip</name>
    <dbReference type="NCBI Taxonomy" id="317549"/>
    <lineage>
        <taxon>Eukaryota</taxon>
        <taxon>Metazoa</taxon>
        <taxon>Cnidaria</taxon>
        <taxon>Anthozoa</taxon>
        <taxon>Octocorallia</taxon>
        <taxon>Malacalcyonacea</taxon>
        <taxon>Plexauridae</taxon>
        <taxon>Paramuricea</taxon>
    </lineage>
</organism>
<reference evidence="1" key="1">
    <citation type="submission" date="2020-04" db="EMBL/GenBank/DDBJ databases">
        <authorList>
            <person name="Alioto T."/>
            <person name="Alioto T."/>
            <person name="Gomez Garrido J."/>
        </authorList>
    </citation>
    <scope>NUCLEOTIDE SEQUENCE</scope>
    <source>
        <strain evidence="1">A484AB</strain>
    </source>
</reference>
<keyword evidence="2" id="KW-1185">Reference proteome</keyword>
<dbReference type="SMART" id="SM00710">
    <property type="entry name" value="PbH1"/>
    <property type="match status" value="4"/>
</dbReference>
<proteinExistence type="predicted"/>
<dbReference type="OrthoDB" id="432970at2759"/>
<dbReference type="PROSITE" id="PS50865">
    <property type="entry name" value="ZF_MYND_2"/>
    <property type="match status" value="1"/>
</dbReference>
<dbReference type="InterPro" id="IPR011990">
    <property type="entry name" value="TPR-like_helical_dom_sf"/>
</dbReference>
<accession>A0A7D9JBM7</accession>
<name>A0A7D9JBM7_PARCT</name>
<dbReference type="EMBL" id="CACRXK020014212">
    <property type="protein sequence ID" value="CAB4026458.1"/>
    <property type="molecule type" value="Genomic_DNA"/>
</dbReference>
<dbReference type="InterPro" id="IPR011050">
    <property type="entry name" value="Pectin_lyase_fold/virulence"/>
</dbReference>